<evidence type="ECO:0000313" key="3">
    <source>
        <dbReference type="Proteomes" id="UP000242457"/>
    </source>
</evidence>
<organism evidence="2 3">
    <name type="scientific">Apis cerana cerana</name>
    <name type="common">Oriental honeybee</name>
    <dbReference type="NCBI Taxonomy" id="94128"/>
    <lineage>
        <taxon>Eukaryota</taxon>
        <taxon>Metazoa</taxon>
        <taxon>Ecdysozoa</taxon>
        <taxon>Arthropoda</taxon>
        <taxon>Hexapoda</taxon>
        <taxon>Insecta</taxon>
        <taxon>Pterygota</taxon>
        <taxon>Neoptera</taxon>
        <taxon>Endopterygota</taxon>
        <taxon>Hymenoptera</taxon>
        <taxon>Apocrita</taxon>
        <taxon>Aculeata</taxon>
        <taxon>Apoidea</taxon>
        <taxon>Anthophila</taxon>
        <taxon>Apidae</taxon>
        <taxon>Apis</taxon>
    </lineage>
</organism>
<accession>A0A2A3EPF5</accession>
<feature type="transmembrane region" description="Helical" evidence="1">
    <location>
        <begin position="53"/>
        <end position="72"/>
    </location>
</feature>
<gene>
    <name evidence="2" type="ORF">APICC_05013</name>
</gene>
<sequence>MQLFLIKKRGLSRKIASNQMDDIDTYRRISTRVAARTKDPMLKLISDSKSMDNVVKASLTLLSAIFNVYVWYTILDIPTPMPRIIQGGRVQHEEPT</sequence>
<reference evidence="2 3" key="1">
    <citation type="submission" date="2014-07" db="EMBL/GenBank/DDBJ databases">
        <title>Genomic and transcriptomic analysis on Apis cerana provide comprehensive insights into honey bee biology.</title>
        <authorList>
            <person name="Diao Q."/>
            <person name="Sun L."/>
            <person name="Zheng H."/>
            <person name="Zheng H."/>
            <person name="Xu S."/>
            <person name="Wang S."/>
            <person name="Zeng Z."/>
            <person name="Hu F."/>
            <person name="Su S."/>
            <person name="Wu J."/>
        </authorList>
    </citation>
    <scope>NUCLEOTIDE SEQUENCE [LARGE SCALE GENOMIC DNA]</scope>
    <source>
        <tissue evidence="2">Pupae without intestine</tissue>
    </source>
</reference>
<dbReference type="Proteomes" id="UP000242457">
    <property type="component" value="Unassembled WGS sequence"/>
</dbReference>
<proteinExistence type="predicted"/>
<keyword evidence="1" id="KW-0812">Transmembrane</keyword>
<protein>
    <submittedName>
        <fullName evidence="2">Uncharacterized protein</fullName>
    </submittedName>
</protein>
<dbReference type="EMBL" id="KZ288210">
    <property type="protein sequence ID" value="PBC32911.1"/>
    <property type="molecule type" value="Genomic_DNA"/>
</dbReference>
<keyword evidence="3" id="KW-1185">Reference proteome</keyword>
<keyword evidence="1" id="KW-0472">Membrane</keyword>
<dbReference type="AlphaFoldDB" id="A0A2A3EPF5"/>
<name>A0A2A3EPF5_APICC</name>
<keyword evidence="1" id="KW-1133">Transmembrane helix</keyword>
<evidence type="ECO:0000313" key="2">
    <source>
        <dbReference type="EMBL" id="PBC32911.1"/>
    </source>
</evidence>
<evidence type="ECO:0000256" key="1">
    <source>
        <dbReference type="SAM" id="Phobius"/>
    </source>
</evidence>